<dbReference type="PANTHER" id="PTHR10133:SF27">
    <property type="entry name" value="DNA POLYMERASE NU"/>
    <property type="match status" value="1"/>
</dbReference>
<dbReference type="InterPro" id="IPR043502">
    <property type="entry name" value="DNA/RNA_pol_sf"/>
</dbReference>
<evidence type="ECO:0000313" key="21">
    <source>
        <dbReference type="Proteomes" id="UP000267159"/>
    </source>
</evidence>
<dbReference type="CDD" id="cd06139">
    <property type="entry name" value="DNA_polA_I_Ecoli_like_exo"/>
    <property type="match status" value="1"/>
</dbReference>
<dbReference type="GO" id="GO:0008408">
    <property type="term" value="F:3'-5' exonuclease activity"/>
    <property type="evidence" value="ECO:0007669"/>
    <property type="project" value="UniProtKB-UniRule"/>
</dbReference>
<keyword evidence="7" id="KW-0540">Nuclease</keyword>
<dbReference type="InterPro" id="IPR012337">
    <property type="entry name" value="RNaseH-like_sf"/>
</dbReference>
<dbReference type="SMART" id="SM00475">
    <property type="entry name" value="53EXOc"/>
    <property type="match status" value="1"/>
</dbReference>
<evidence type="ECO:0000256" key="11">
    <source>
        <dbReference type="ARBA" id="ARBA00022932"/>
    </source>
</evidence>
<dbReference type="RefSeq" id="WP_121765701.1">
    <property type="nucleotide sequence ID" value="NZ_CAQIWI010000021.1"/>
</dbReference>
<dbReference type="CDD" id="cd08637">
    <property type="entry name" value="DNA_pol_A_pol_I_C"/>
    <property type="match status" value="1"/>
</dbReference>
<dbReference type="Pfam" id="PF01367">
    <property type="entry name" value="5_3_exonuc"/>
    <property type="match status" value="1"/>
</dbReference>
<dbReference type="PRINTS" id="PR00868">
    <property type="entry name" value="DNAPOLI"/>
</dbReference>
<keyword evidence="13 16" id="KW-0234">DNA repair</keyword>
<dbReference type="STRING" id="1235814.GCA_000613385_00569"/>
<evidence type="ECO:0000256" key="2">
    <source>
        <dbReference type="ARBA" id="ARBA00012417"/>
    </source>
</evidence>
<comment type="function">
    <text evidence="16">In addition to polymerase activity, this DNA polymerase exhibits 3'-5' and 5'-3' exonuclease activity.</text>
</comment>
<proteinExistence type="inferred from homology"/>
<dbReference type="InterPro" id="IPR029060">
    <property type="entry name" value="PIN-like_dom_sf"/>
</dbReference>
<dbReference type="InterPro" id="IPR036279">
    <property type="entry name" value="5-3_exonuclease_C_sf"/>
</dbReference>
<gene>
    <name evidence="16 20" type="primary">polA</name>
    <name evidence="20" type="ORF">D7Y07_06225</name>
</gene>
<protein>
    <recommendedName>
        <fullName evidence="3 15">DNA polymerase I</fullName>
        <ecNumber evidence="2 15">2.7.7.7</ecNumber>
    </recommendedName>
</protein>
<feature type="domain" description="3'-5' exonuclease" evidence="17">
    <location>
        <begin position="357"/>
        <end position="538"/>
    </location>
</feature>
<evidence type="ECO:0000256" key="3">
    <source>
        <dbReference type="ARBA" id="ARBA00020311"/>
    </source>
</evidence>
<dbReference type="SMART" id="SM00279">
    <property type="entry name" value="HhH2"/>
    <property type="match status" value="1"/>
</dbReference>
<keyword evidence="4 16" id="KW-0808">Transferase</keyword>
<dbReference type="GO" id="GO:0003887">
    <property type="term" value="F:DNA-directed DNA polymerase activity"/>
    <property type="evidence" value="ECO:0007669"/>
    <property type="project" value="UniProtKB-UniRule"/>
</dbReference>
<dbReference type="FunFam" id="1.10.150.20:FF:000003">
    <property type="entry name" value="DNA polymerase I"/>
    <property type="match status" value="1"/>
</dbReference>
<evidence type="ECO:0000259" key="18">
    <source>
        <dbReference type="SMART" id="SM00475"/>
    </source>
</evidence>
<keyword evidence="8 16" id="KW-0227">DNA damage</keyword>
<dbReference type="Gene3D" id="3.30.70.370">
    <property type="match status" value="1"/>
</dbReference>
<evidence type="ECO:0000256" key="12">
    <source>
        <dbReference type="ARBA" id="ARBA00023125"/>
    </source>
</evidence>
<dbReference type="EMBL" id="RAZM01000013">
    <property type="protein sequence ID" value="RLT80825.1"/>
    <property type="molecule type" value="Genomic_DNA"/>
</dbReference>
<dbReference type="FunFam" id="1.20.1060.10:FF:000001">
    <property type="entry name" value="DNA polymerase I"/>
    <property type="match status" value="1"/>
</dbReference>
<sequence>MDSDNKLFLLDAYALIYRAYYAFIKNPRINSKGFNTSAILGFVNTLEEVLKKENPTHIGVAFDPSGPTFRHKAFEQYKAQREETPEAIRLSVPIIKDIIRAYRIPILEVPGYEADDVIGTLATEAGKQGITTYMMTPDKDYGQLVSDKVFMYRPKHTGGFEIMGIEEVKAKFDIQSPAQVIDMLGLMGDASDNIPGCPGVGEKTAQKLIAEFGSIENLLEHTDQLKGALKTKVETNREMITFSKFLATIKIDVPIQLEMDALVREEADENSLRSIFEELEFRTLIDRVLKKESAGNGVTMTTGSKTATGKGTPTPLPLFPEEGEAIQGDLFANFTTNEPGEAKKSNLETLESLGCNYQLIDTEEKRQEIIQKLLTSEILSLDTETTGTEPMDAELVGMSFSIAENEAFYVPVPAEQEKALKIVNEFRPVFENENSLKVGQNIKYDMIVLKNYGAEVKGALFDTMIAHYVLQPELRHGMDYLAEIYLHYQTIHIDELIGPKGKNQKNMRDLDPKDVYRYACEDADVTLKLKNVLEKELKENDAERLFYDIEMPLVPVLVNIERNGVLLDTEALKQSSAHFTAQMERIEKEIYELAGETFNIASPKQVGEVLFDKLKIVEKAKKTKTGQYVTSEEVLESLRHKHPVVEKILEHRGLKKLLGTYIDALPLLINPRTGRVHTSFNQTVTATGRLSSSSPNLQNIPIRDENGKEIRKAFIPDEGCLFFSADYSQIELRIMAHLSEDKNMIDAFLSNHDIHAATAAKIYKIDLNDVDSDMRRKAKTANFGIIYGISVFGLAERMNVDRKEAKELIDGYFETYPDVKAYMDKSIQVAREKGYVETIFHRKRFLPDINSRNAVVRGYAERNAINAPIQGSAADIIKVAMARIYQRFQAEGIQAKMILQVHDELNFNVPVNEKERVEEIVIEEMEKAYRMHVPLKADCGWGKNWLEAH</sequence>
<dbReference type="InterPro" id="IPR036397">
    <property type="entry name" value="RNaseH_sf"/>
</dbReference>
<keyword evidence="10 16" id="KW-0269">Exonuclease</keyword>
<feature type="domain" description="DNA-directed DNA polymerase family A palm" evidence="19">
    <location>
        <begin position="707"/>
        <end position="913"/>
    </location>
</feature>
<dbReference type="PROSITE" id="PS00447">
    <property type="entry name" value="DNA_POLYMERASE_A"/>
    <property type="match status" value="1"/>
</dbReference>
<evidence type="ECO:0000313" key="20">
    <source>
        <dbReference type="EMBL" id="RLT80825.1"/>
    </source>
</evidence>
<dbReference type="CDD" id="cd09859">
    <property type="entry name" value="PIN_53EXO"/>
    <property type="match status" value="1"/>
</dbReference>
<evidence type="ECO:0000259" key="17">
    <source>
        <dbReference type="SMART" id="SM00474"/>
    </source>
</evidence>
<dbReference type="NCBIfam" id="NF004397">
    <property type="entry name" value="PRK05755.1"/>
    <property type="match status" value="1"/>
</dbReference>
<comment type="catalytic activity">
    <reaction evidence="14 16">
        <text>DNA(n) + a 2'-deoxyribonucleoside 5'-triphosphate = DNA(n+1) + diphosphate</text>
        <dbReference type="Rhea" id="RHEA:22508"/>
        <dbReference type="Rhea" id="RHEA-COMP:17339"/>
        <dbReference type="Rhea" id="RHEA-COMP:17340"/>
        <dbReference type="ChEBI" id="CHEBI:33019"/>
        <dbReference type="ChEBI" id="CHEBI:61560"/>
        <dbReference type="ChEBI" id="CHEBI:173112"/>
        <dbReference type="EC" id="2.7.7.7"/>
    </reaction>
</comment>
<dbReference type="InterPro" id="IPR001098">
    <property type="entry name" value="DNA-dir_DNA_pol_A_palm_dom"/>
</dbReference>
<keyword evidence="11 16" id="KW-0239">DNA-directed DNA polymerase</keyword>
<dbReference type="SUPFAM" id="SSF53098">
    <property type="entry name" value="Ribonuclease H-like"/>
    <property type="match status" value="1"/>
</dbReference>
<dbReference type="FunFam" id="3.30.420.10:FF:000026">
    <property type="entry name" value="DNA polymerase I"/>
    <property type="match status" value="1"/>
</dbReference>
<dbReference type="GO" id="GO:0008409">
    <property type="term" value="F:5'-3' exonuclease activity"/>
    <property type="evidence" value="ECO:0007669"/>
    <property type="project" value="UniProtKB-UniRule"/>
</dbReference>
<dbReference type="SUPFAM" id="SSF56672">
    <property type="entry name" value="DNA/RNA polymerases"/>
    <property type="match status" value="1"/>
</dbReference>
<dbReference type="AlphaFoldDB" id="A0A3L7Z8T5"/>
<dbReference type="InterPro" id="IPR008918">
    <property type="entry name" value="HhH2"/>
</dbReference>
<evidence type="ECO:0000256" key="10">
    <source>
        <dbReference type="ARBA" id="ARBA00022839"/>
    </source>
</evidence>
<reference evidence="20 21" key="1">
    <citation type="submission" date="2018-09" db="EMBL/GenBank/DDBJ databases">
        <title>Murine metabolic-syndrome-specific gut microbial biobank.</title>
        <authorList>
            <person name="Liu C."/>
        </authorList>
    </citation>
    <scope>NUCLEOTIDE SEQUENCE [LARGE SCALE GENOMIC DNA]</scope>
    <source>
        <strain evidence="20 21">0.1X-D8-26</strain>
    </source>
</reference>
<dbReference type="Pfam" id="PF00476">
    <property type="entry name" value="DNA_pol_A"/>
    <property type="match status" value="1"/>
</dbReference>
<dbReference type="SMART" id="SM00482">
    <property type="entry name" value="POLAc"/>
    <property type="match status" value="1"/>
</dbReference>
<keyword evidence="6 16" id="KW-0235">DNA replication</keyword>
<evidence type="ECO:0000256" key="5">
    <source>
        <dbReference type="ARBA" id="ARBA00022695"/>
    </source>
</evidence>
<dbReference type="InterPro" id="IPR002562">
    <property type="entry name" value="3'-5'_exonuclease_dom"/>
</dbReference>
<dbReference type="Gene3D" id="1.10.150.20">
    <property type="entry name" value="5' to 3' exonuclease, C-terminal subdomain"/>
    <property type="match status" value="2"/>
</dbReference>
<keyword evidence="5 16" id="KW-0548">Nucleotidyltransferase</keyword>
<dbReference type="Gene3D" id="3.40.50.1010">
    <property type="entry name" value="5'-nuclease"/>
    <property type="match status" value="1"/>
</dbReference>
<evidence type="ECO:0000256" key="9">
    <source>
        <dbReference type="ARBA" id="ARBA00022801"/>
    </source>
</evidence>
<dbReference type="Proteomes" id="UP000267159">
    <property type="component" value="Unassembled WGS sequence"/>
</dbReference>
<organism evidence="20 21">
    <name type="scientific">Bacteroides acidifaciens</name>
    <dbReference type="NCBI Taxonomy" id="85831"/>
    <lineage>
        <taxon>Bacteria</taxon>
        <taxon>Pseudomonadati</taxon>
        <taxon>Bacteroidota</taxon>
        <taxon>Bacteroidia</taxon>
        <taxon>Bacteroidales</taxon>
        <taxon>Bacteroidaceae</taxon>
        <taxon>Bacteroides</taxon>
    </lineage>
</organism>
<dbReference type="CDD" id="cd09898">
    <property type="entry name" value="H3TH_53EXO"/>
    <property type="match status" value="1"/>
</dbReference>
<dbReference type="InterPro" id="IPR002298">
    <property type="entry name" value="DNA_polymerase_A"/>
</dbReference>
<evidence type="ECO:0000259" key="19">
    <source>
        <dbReference type="SMART" id="SM00482"/>
    </source>
</evidence>
<keyword evidence="12 16" id="KW-0238">DNA-binding</keyword>
<dbReference type="SUPFAM" id="SSF88723">
    <property type="entry name" value="PIN domain-like"/>
    <property type="match status" value="1"/>
</dbReference>
<accession>A0A3L7Z8T5</accession>
<dbReference type="Pfam" id="PF01612">
    <property type="entry name" value="DNA_pol_A_exo1"/>
    <property type="match status" value="1"/>
</dbReference>
<keyword evidence="9 16" id="KW-0378">Hydrolase</keyword>
<dbReference type="PANTHER" id="PTHR10133">
    <property type="entry name" value="DNA POLYMERASE I"/>
    <property type="match status" value="1"/>
</dbReference>
<dbReference type="InterPro" id="IPR020045">
    <property type="entry name" value="DNA_polI_H3TH"/>
</dbReference>
<evidence type="ECO:0000256" key="8">
    <source>
        <dbReference type="ARBA" id="ARBA00022763"/>
    </source>
</evidence>
<evidence type="ECO:0000256" key="1">
    <source>
        <dbReference type="ARBA" id="ARBA00007705"/>
    </source>
</evidence>
<dbReference type="FunFam" id="1.10.150.20:FF:000002">
    <property type="entry name" value="DNA polymerase I"/>
    <property type="match status" value="1"/>
</dbReference>
<dbReference type="EC" id="2.7.7.7" evidence="2 15"/>
<evidence type="ECO:0000256" key="15">
    <source>
        <dbReference type="NCBIfam" id="TIGR00593"/>
    </source>
</evidence>
<evidence type="ECO:0000256" key="7">
    <source>
        <dbReference type="ARBA" id="ARBA00022722"/>
    </source>
</evidence>
<dbReference type="SMART" id="SM00474">
    <property type="entry name" value="35EXOc"/>
    <property type="match status" value="1"/>
</dbReference>
<dbReference type="InterPro" id="IPR002421">
    <property type="entry name" value="5-3_exonuclease"/>
</dbReference>
<dbReference type="InterPro" id="IPR018320">
    <property type="entry name" value="DNA_polymerase_1"/>
</dbReference>
<dbReference type="Pfam" id="PF02739">
    <property type="entry name" value="5_3_exonuc_N"/>
    <property type="match status" value="1"/>
</dbReference>
<evidence type="ECO:0000256" key="6">
    <source>
        <dbReference type="ARBA" id="ARBA00022705"/>
    </source>
</evidence>
<name>A0A3L7Z8T5_9BACE</name>
<dbReference type="Gene3D" id="3.30.420.10">
    <property type="entry name" value="Ribonuclease H-like superfamily/Ribonuclease H"/>
    <property type="match status" value="1"/>
</dbReference>
<evidence type="ECO:0000256" key="16">
    <source>
        <dbReference type="RuleBase" id="RU004460"/>
    </source>
</evidence>
<feature type="domain" description="5'-3' exonuclease" evidence="18">
    <location>
        <begin position="5"/>
        <end position="265"/>
    </location>
</feature>
<evidence type="ECO:0000256" key="4">
    <source>
        <dbReference type="ARBA" id="ARBA00022679"/>
    </source>
</evidence>
<dbReference type="InterPro" id="IPR019760">
    <property type="entry name" value="DNA-dir_DNA_pol_A_CS"/>
</dbReference>
<dbReference type="SUPFAM" id="SSF47807">
    <property type="entry name" value="5' to 3' exonuclease, C-terminal subdomain"/>
    <property type="match status" value="1"/>
</dbReference>
<dbReference type="GO" id="GO:0006302">
    <property type="term" value="P:double-strand break repair"/>
    <property type="evidence" value="ECO:0007669"/>
    <property type="project" value="TreeGrafter"/>
</dbReference>
<dbReference type="InterPro" id="IPR020046">
    <property type="entry name" value="5-3_exonucl_a-hlix_arch_N"/>
</dbReference>
<evidence type="ECO:0000256" key="13">
    <source>
        <dbReference type="ARBA" id="ARBA00023204"/>
    </source>
</evidence>
<comment type="caution">
    <text evidence="20">The sequence shown here is derived from an EMBL/GenBank/DDBJ whole genome shotgun (WGS) entry which is preliminary data.</text>
</comment>
<dbReference type="GO" id="GO:0003677">
    <property type="term" value="F:DNA binding"/>
    <property type="evidence" value="ECO:0007669"/>
    <property type="project" value="UniProtKB-UniRule"/>
</dbReference>
<comment type="similarity">
    <text evidence="1 16">Belongs to the DNA polymerase type-A family.</text>
</comment>
<dbReference type="GO" id="GO:0006261">
    <property type="term" value="P:DNA-templated DNA replication"/>
    <property type="evidence" value="ECO:0007669"/>
    <property type="project" value="UniProtKB-UniRule"/>
</dbReference>
<evidence type="ECO:0000256" key="14">
    <source>
        <dbReference type="ARBA" id="ARBA00049244"/>
    </source>
</evidence>
<dbReference type="Gene3D" id="1.20.1060.10">
    <property type="entry name" value="Taq DNA Polymerase, Chain T, domain 4"/>
    <property type="match status" value="1"/>
</dbReference>
<dbReference type="NCBIfam" id="TIGR00593">
    <property type="entry name" value="pola"/>
    <property type="match status" value="1"/>
</dbReference>